<dbReference type="AlphaFoldDB" id="A0A921YS78"/>
<reference evidence="3" key="2">
    <citation type="submission" date="2020-12" db="EMBL/GenBank/DDBJ databases">
        <authorList>
            <person name="Kanost M."/>
        </authorList>
    </citation>
    <scope>NUCLEOTIDE SEQUENCE</scope>
</reference>
<dbReference type="EMBL" id="JH668310">
    <property type="protein sequence ID" value="KAG6444315.1"/>
    <property type="molecule type" value="Genomic_DNA"/>
</dbReference>
<feature type="transmembrane region" description="Helical" evidence="1">
    <location>
        <begin position="267"/>
        <end position="289"/>
    </location>
</feature>
<evidence type="ECO:0000313" key="4">
    <source>
        <dbReference type="Proteomes" id="UP000791440"/>
    </source>
</evidence>
<gene>
    <name evidence="3" type="ORF">O3G_MSEX003372</name>
</gene>
<evidence type="ECO:0000313" key="3">
    <source>
        <dbReference type="EMBL" id="KAG6444315.1"/>
    </source>
</evidence>
<feature type="chain" id="PRO_5037663938" evidence="2">
    <location>
        <begin position="21"/>
        <end position="390"/>
    </location>
</feature>
<keyword evidence="1" id="KW-0472">Membrane</keyword>
<sequence length="390" mass="44196">MCRKLTLLLLFYALAQNVQCASFFDNPYEYVMGFGKNIAPSIMSIWDCVGQQDAWGCAKERIGSILDGWDRAINVQRSLWQAAADAEIVTSGRSIGEMPSQLGAEVEDTLNSLTEFLSYRISRALEKRKHESAEVDSITISTGEKKKIKKKKPKPPKIHLLHPIMLKAQKKQEKGRESRVQSWVIGERSFDEEDSTVTNDSTVRDSTETISGMRRGRGVMTDLWSYGQEALDAVAEHAVESENLDNGVADKSSLSEQRGKKKKKKKAILKLLILGAVLKAKIGTLLQILSFKLQVKFFIIALLGLAVNLARLWIDIKNKHNQQPQKVIYYEHAQHQHHYDHEDEHEHGWGPWSRSMEPEETDVSVDVDVKNSPYRAYARNVQLNPIITKL</sequence>
<comment type="caution">
    <text evidence="3">The sequence shown here is derived from an EMBL/GenBank/DDBJ whole genome shotgun (WGS) entry which is preliminary data.</text>
</comment>
<keyword evidence="1" id="KW-0812">Transmembrane</keyword>
<keyword evidence="2" id="KW-0732">Signal</keyword>
<accession>A0A921YS78</accession>
<evidence type="ECO:0000256" key="2">
    <source>
        <dbReference type="SAM" id="SignalP"/>
    </source>
</evidence>
<evidence type="ECO:0000256" key="1">
    <source>
        <dbReference type="SAM" id="Phobius"/>
    </source>
</evidence>
<keyword evidence="1" id="KW-1133">Transmembrane helix</keyword>
<feature type="transmembrane region" description="Helical" evidence="1">
    <location>
        <begin position="295"/>
        <end position="314"/>
    </location>
</feature>
<reference evidence="3" key="1">
    <citation type="journal article" date="2016" name="Insect Biochem. Mol. Biol.">
        <title>Multifaceted biological insights from a draft genome sequence of the tobacco hornworm moth, Manduca sexta.</title>
        <authorList>
            <person name="Kanost M.R."/>
            <person name="Arrese E.L."/>
            <person name="Cao X."/>
            <person name="Chen Y.R."/>
            <person name="Chellapilla S."/>
            <person name="Goldsmith M.R."/>
            <person name="Grosse-Wilde E."/>
            <person name="Heckel D.G."/>
            <person name="Herndon N."/>
            <person name="Jiang H."/>
            <person name="Papanicolaou A."/>
            <person name="Qu J."/>
            <person name="Soulages J.L."/>
            <person name="Vogel H."/>
            <person name="Walters J."/>
            <person name="Waterhouse R.M."/>
            <person name="Ahn S.J."/>
            <person name="Almeida F.C."/>
            <person name="An C."/>
            <person name="Aqrawi P."/>
            <person name="Bretschneider A."/>
            <person name="Bryant W.B."/>
            <person name="Bucks S."/>
            <person name="Chao H."/>
            <person name="Chevignon G."/>
            <person name="Christen J.M."/>
            <person name="Clarke D.F."/>
            <person name="Dittmer N.T."/>
            <person name="Ferguson L.C.F."/>
            <person name="Garavelou S."/>
            <person name="Gordon K.H.J."/>
            <person name="Gunaratna R.T."/>
            <person name="Han Y."/>
            <person name="Hauser F."/>
            <person name="He Y."/>
            <person name="Heidel-Fischer H."/>
            <person name="Hirsh A."/>
            <person name="Hu Y."/>
            <person name="Jiang H."/>
            <person name="Kalra D."/>
            <person name="Klinner C."/>
            <person name="Konig C."/>
            <person name="Kovar C."/>
            <person name="Kroll A.R."/>
            <person name="Kuwar S.S."/>
            <person name="Lee S.L."/>
            <person name="Lehman R."/>
            <person name="Li K."/>
            <person name="Li Z."/>
            <person name="Liang H."/>
            <person name="Lovelace S."/>
            <person name="Lu Z."/>
            <person name="Mansfield J.H."/>
            <person name="McCulloch K.J."/>
            <person name="Mathew T."/>
            <person name="Morton B."/>
            <person name="Muzny D.M."/>
            <person name="Neunemann D."/>
            <person name="Ongeri F."/>
            <person name="Pauchet Y."/>
            <person name="Pu L.L."/>
            <person name="Pyrousis I."/>
            <person name="Rao X.J."/>
            <person name="Redding A."/>
            <person name="Roesel C."/>
            <person name="Sanchez-Gracia A."/>
            <person name="Schaack S."/>
            <person name="Shukla A."/>
            <person name="Tetreau G."/>
            <person name="Wang Y."/>
            <person name="Xiong G.H."/>
            <person name="Traut W."/>
            <person name="Walsh T.K."/>
            <person name="Worley K.C."/>
            <person name="Wu D."/>
            <person name="Wu W."/>
            <person name="Wu Y.Q."/>
            <person name="Zhang X."/>
            <person name="Zou Z."/>
            <person name="Zucker H."/>
            <person name="Briscoe A.D."/>
            <person name="Burmester T."/>
            <person name="Clem R.J."/>
            <person name="Feyereisen R."/>
            <person name="Grimmelikhuijzen C.J.P."/>
            <person name="Hamodrakas S.J."/>
            <person name="Hansson B.S."/>
            <person name="Huguet E."/>
            <person name="Jermiin L.S."/>
            <person name="Lan Q."/>
            <person name="Lehman H.K."/>
            <person name="Lorenzen M."/>
            <person name="Merzendorfer H."/>
            <person name="Michalopoulos I."/>
            <person name="Morton D.B."/>
            <person name="Muthukrishnan S."/>
            <person name="Oakeshott J.G."/>
            <person name="Palmer W."/>
            <person name="Park Y."/>
            <person name="Passarelli A.L."/>
            <person name="Rozas J."/>
            <person name="Schwartz L.M."/>
            <person name="Smith W."/>
            <person name="Southgate A."/>
            <person name="Vilcinskas A."/>
            <person name="Vogt R."/>
            <person name="Wang P."/>
            <person name="Werren J."/>
            <person name="Yu X.Q."/>
            <person name="Zhou J.J."/>
            <person name="Brown S.J."/>
            <person name="Scherer S.E."/>
            <person name="Richards S."/>
            <person name="Blissard G.W."/>
        </authorList>
    </citation>
    <scope>NUCLEOTIDE SEQUENCE</scope>
</reference>
<protein>
    <submittedName>
        <fullName evidence="3">Uncharacterized protein</fullName>
    </submittedName>
</protein>
<proteinExistence type="predicted"/>
<organism evidence="3 4">
    <name type="scientific">Manduca sexta</name>
    <name type="common">Tobacco hawkmoth</name>
    <name type="synonym">Tobacco hornworm</name>
    <dbReference type="NCBI Taxonomy" id="7130"/>
    <lineage>
        <taxon>Eukaryota</taxon>
        <taxon>Metazoa</taxon>
        <taxon>Ecdysozoa</taxon>
        <taxon>Arthropoda</taxon>
        <taxon>Hexapoda</taxon>
        <taxon>Insecta</taxon>
        <taxon>Pterygota</taxon>
        <taxon>Neoptera</taxon>
        <taxon>Endopterygota</taxon>
        <taxon>Lepidoptera</taxon>
        <taxon>Glossata</taxon>
        <taxon>Ditrysia</taxon>
        <taxon>Bombycoidea</taxon>
        <taxon>Sphingidae</taxon>
        <taxon>Sphinginae</taxon>
        <taxon>Sphingini</taxon>
        <taxon>Manduca</taxon>
    </lineage>
</organism>
<dbReference type="Proteomes" id="UP000791440">
    <property type="component" value="Unassembled WGS sequence"/>
</dbReference>
<feature type="signal peptide" evidence="2">
    <location>
        <begin position="1"/>
        <end position="20"/>
    </location>
</feature>
<name>A0A921YS78_MANSE</name>
<keyword evidence="4" id="KW-1185">Reference proteome</keyword>